<proteinExistence type="predicted"/>
<dbReference type="Proteomes" id="UP001145114">
    <property type="component" value="Unassembled WGS sequence"/>
</dbReference>
<organism evidence="1 2">
    <name type="scientific">Spiromyces aspiralis</name>
    <dbReference type="NCBI Taxonomy" id="68401"/>
    <lineage>
        <taxon>Eukaryota</taxon>
        <taxon>Fungi</taxon>
        <taxon>Fungi incertae sedis</taxon>
        <taxon>Zoopagomycota</taxon>
        <taxon>Kickxellomycotina</taxon>
        <taxon>Kickxellomycetes</taxon>
        <taxon>Kickxellales</taxon>
        <taxon>Kickxellaceae</taxon>
        <taxon>Spiromyces</taxon>
    </lineage>
</organism>
<accession>A0ACC1HD55</accession>
<keyword evidence="2" id="KW-1185">Reference proteome</keyword>
<protein>
    <submittedName>
        <fullName evidence="1">Vacuolar protein sorting/targeting protein PEP1</fullName>
    </submittedName>
</protein>
<name>A0ACC1HD55_9FUNG</name>
<gene>
    <name evidence="1" type="primary">VPS10_2</name>
    <name evidence="1" type="ORF">EV182_003930</name>
</gene>
<comment type="caution">
    <text evidence="1">The sequence shown here is derived from an EMBL/GenBank/DDBJ whole genome shotgun (WGS) entry which is preliminary data.</text>
</comment>
<sequence>IGDHGVILVLADRLHATDHVLYSIDDGATWMRLSLGLPDNQKMLIDTLTTEPQSTSRKFMVLGRLSGDKYAAVRLDFSGVQPRRCFFDPEDELNGKNLDDFELWSPRGMGRVGQTLDEQLCVLGHQVQYYRRIPGRACYVGRKFTKPRMLVKNCSCTRHDYECDYNYVPNNKTSKCELVPGMKGLRTECVPGKSEYFTISNGYRRIPQSTCEGGLKLDTPTTVWCPGKARTVAAFWIVFLPIAFVLCGYGGYALWRRYHNPPYGRLGVPPRGGPRAFVEHTVFGRAKATVKAATMVMSEFILDTLDRVGPYLPRPVQNLLQSGMRGLGGSHDDGALRLGSRIALEADDDDLDPLEDPRQLSANVLGVSRRAAQARYAYQPLNTRDASFGSLPTNHGLIGEDGLGEGEEDYEDDQHAVYLDEDSAATPHHTTESSQQQQQQSGTWIIDNEYANLDVVSSEEGDEVHQDNSP</sequence>
<evidence type="ECO:0000313" key="2">
    <source>
        <dbReference type="Proteomes" id="UP001145114"/>
    </source>
</evidence>
<evidence type="ECO:0000313" key="1">
    <source>
        <dbReference type="EMBL" id="KAJ1674117.1"/>
    </source>
</evidence>
<feature type="non-terminal residue" evidence="1">
    <location>
        <position position="1"/>
    </location>
</feature>
<reference evidence="1" key="1">
    <citation type="submission" date="2022-06" db="EMBL/GenBank/DDBJ databases">
        <title>Phylogenomic reconstructions and comparative analyses of Kickxellomycotina fungi.</title>
        <authorList>
            <person name="Reynolds N.K."/>
            <person name="Stajich J.E."/>
            <person name="Barry K."/>
            <person name="Grigoriev I.V."/>
            <person name="Crous P."/>
            <person name="Smith M.E."/>
        </authorList>
    </citation>
    <scope>NUCLEOTIDE SEQUENCE</scope>
    <source>
        <strain evidence="1">RSA 2271</strain>
    </source>
</reference>
<dbReference type="EMBL" id="JAMZIH010006250">
    <property type="protein sequence ID" value="KAJ1674117.1"/>
    <property type="molecule type" value="Genomic_DNA"/>
</dbReference>